<sequence length="98" mass="10549">MLLDKPRMLAAAAATVTASLLLLPVVAAAAAASGYRTVNSTFGDYTIRYKSWTADDTKLCNGGSAHHAGWADMDDRHLFFCASPPQQPAYLQNPFTDE</sequence>
<reference evidence="3" key="1">
    <citation type="journal article" date="2017" name="BMC Genomics">
        <title>Gapless genome assembly of Colletotrichum higginsianum reveals chromosome structure and association of transposable elements with secondary metabolite gene clusters.</title>
        <authorList>
            <person name="Dallery J.-F."/>
            <person name="Lapalu N."/>
            <person name="Zampounis A."/>
            <person name="Pigne S."/>
            <person name="Luyten I."/>
            <person name="Amselem J."/>
            <person name="Wittenberg A.H.J."/>
            <person name="Zhou S."/>
            <person name="de Queiroz M.V."/>
            <person name="Robin G.P."/>
            <person name="Auger A."/>
            <person name="Hainaut M."/>
            <person name="Henrissat B."/>
            <person name="Kim K.-T."/>
            <person name="Lee Y.-H."/>
            <person name="Lespinet O."/>
            <person name="Schwartz D.C."/>
            <person name="Thon M.R."/>
            <person name="O'Connell R.J."/>
        </authorList>
    </citation>
    <scope>NUCLEOTIDE SEQUENCE [LARGE SCALE GENOMIC DNA]</scope>
    <source>
        <strain evidence="3">IMI 349063</strain>
    </source>
</reference>
<protein>
    <submittedName>
        <fullName evidence="2">Carboxypeptidase y</fullName>
    </submittedName>
</protein>
<organism evidence="2 3">
    <name type="scientific">Colletotrichum higginsianum (strain IMI 349063)</name>
    <name type="common">Crucifer anthracnose fungus</name>
    <dbReference type="NCBI Taxonomy" id="759273"/>
    <lineage>
        <taxon>Eukaryota</taxon>
        <taxon>Fungi</taxon>
        <taxon>Dikarya</taxon>
        <taxon>Ascomycota</taxon>
        <taxon>Pezizomycotina</taxon>
        <taxon>Sordariomycetes</taxon>
        <taxon>Hypocreomycetidae</taxon>
        <taxon>Glomerellales</taxon>
        <taxon>Glomerellaceae</taxon>
        <taxon>Colletotrichum</taxon>
        <taxon>Colletotrichum destructivum species complex</taxon>
    </lineage>
</organism>
<dbReference type="GeneID" id="28873102"/>
<keyword evidence="1" id="KW-0732">Signal</keyword>
<keyword evidence="2" id="KW-0645">Protease</keyword>
<dbReference type="Proteomes" id="UP000092177">
    <property type="component" value="Chromosome 10"/>
</dbReference>
<evidence type="ECO:0000256" key="1">
    <source>
        <dbReference type="SAM" id="SignalP"/>
    </source>
</evidence>
<evidence type="ECO:0000313" key="3">
    <source>
        <dbReference type="Proteomes" id="UP000092177"/>
    </source>
</evidence>
<dbReference type="EMBL" id="LTAN01000010">
    <property type="protein sequence ID" value="OBR02795.1"/>
    <property type="molecule type" value="Genomic_DNA"/>
</dbReference>
<keyword evidence="2" id="KW-0378">Hydrolase</keyword>
<name>A0A1B7XSR2_COLHI</name>
<dbReference type="GO" id="GO:0004180">
    <property type="term" value="F:carboxypeptidase activity"/>
    <property type="evidence" value="ECO:0007669"/>
    <property type="project" value="UniProtKB-KW"/>
</dbReference>
<comment type="caution">
    <text evidence="2">The sequence shown here is derived from an EMBL/GenBank/DDBJ whole genome shotgun (WGS) entry which is preliminary data.</text>
</comment>
<keyword evidence="3" id="KW-1185">Reference proteome</keyword>
<dbReference type="RefSeq" id="XP_018151313.1">
    <property type="nucleotide sequence ID" value="XM_018308995.1"/>
</dbReference>
<dbReference type="AlphaFoldDB" id="A0A1B7XSR2"/>
<keyword evidence="2" id="KW-0121">Carboxypeptidase</keyword>
<feature type="signal peptide" evidence="1">
    <location>
        <begin position="1"/>
        <end position="28"/>
    </location>
</feature>
<gene>
    <name evidence="2" type="ORF">CH63R_14021</name>
</gene>
<proteinExistence type="predicted"/>
<accession>A0A1B7XSR2</accession>
<dbReference type="KEGG" id="chig:CH63R_14021"/>
<feature type="chain" id="PRO_5008601036" evidence="1">
    <location>
        <begin position="29"/>
        <end position="98"/>
    </location>
</feature>
<dbReference type="VEuPathDB" id="FungiDB:CH63R_14021"/>
<evidence type="ECO:0000313" key="2">
    <source>
        <dbReference type="EMBL" id="OBR02795.1"/>
    </source>
</evidence>